<dbReference type="InterPro" id="IPR018222">
    <property type="entry name" value="Nuclear_transport_factor_2_euk"/>
</dbReference>
<evidence type="ECO:0000259" key="12">
    <source>
        <dbReference type="PROSITE" id="PS51281"/>
    </source>
</evidence>
<keyword evidence="4" id="KW-0433">Leucine-rich repeat</keyword>
<evidence type="ECO:0000256" key="10">
    <source>
        <dbReference type="SAM" id="MobiDB-lite"/>
    </source>
</evidence>
<comment type="similarity">
    <text evidence="2">Belongs to the NXF family.</text>
</comment>
<feature type="region of interest" description="Disordered" evidence="10">
    <location>
        <begin position="117"/>
        <end position="220"/>
    </location>
</feature>
<dbReference type="PROSITE" id="PS50177">
    <property type="entry name" value="NTF2_DOMAIN"/>
    <property type="match status" value="1"/>
</dbReference>
<dbReference type="InterPro" id="IPR032675">
    <property type="entry name" value="LRR_dom_sf"/>
</dbReference>
<dbReference type="SMART" id="SM00804">
    <property type="entry name" value="TAP_C"/>
    <property type="match status" value="1"/>
</dbReference>
<reference evidence="13" key="1">
    <citation type="journal article" date="2021" name="Mol. Plant Microbe Interact.">
        <title>Complete Genome Sequence of the Plant-Pathogenic Fungus Colletotrichum lupini.</title>
        <authorList>
            <person name="Baroncelli R."/>
            <person name="Pensec F."/>
            <person name="Da Lio D."/>
            <person name="Boufleur T."/>
            <person name="Vicente I."/>
            <person name="Sarrocco S."/>
            <person name="Picot A."/>
            <person name="Baraldi E."/>
            <person name="Sukno S."/>
            <person name="Thon M."/>
            <person name="Le Floch G."/>
        </authorList>
    </citation>
    <scope>NUCLEOTIDE SEQUENCE</scope>
    <source>
        <strain evidence="13">IMI 504893</strain>
    </source>
</reference>
<dbReference type="PROSITE" id="PS51281">
    <property type="entry name" value="TAP_C"/>
    <property type="match status" value="1"/>
</dbReference>
<protein>
    <recommendedName>
        <fullName evidence="9">mRNA export factor MEX67</fullName>
    </recommendedName>
</protein>
<dbReference type="AlphaFoldDB" id="A0A9Q8SN57"/>
<proteinExistence type="inferred from homology"/>
<dbReference type="GO" id="GO:0016973">
    <property type="term" value="P:poly(A)+ mRNA export from nucleus"/>
    <property type="evidence" value="ECO:0007669"/>
    <property type="project" value="TreeGrafter"/>
</dbReference>
<dbReference type="SUPFAM" id="SSF52058">
    <property type="entry name" value="L domain-like"/>
    <property type="match status" value="1"/>
</dbReference>
<dbReference type="InterPro" id="IPR002075">
    <property type="entry name" value="NTF2_dom"/>
</dbReference>
<evidence type="ECO:0000256" key="9">
    <source>
        <dbReference type="ARBA" id="ARBA00069694"/>
    </source>
</evidence>
<dbReference type="PANTHER" id="PTHR10662:SF22">
    <property type="entry name" value="NUCLEAR RNA EXPORT FACTOR 1"/>
    <property type="match status" value="1"/>
</dbReference>
<dbReference type="KEGG" id="clup:CLUP02_05925"/>
<dbReference type="GeneID" id="73339940"/>
<keyword evidence="14" id="KW-1185">Reference proteome</keyword>
<dbReference type="Proteomes" id="UP000830671">
    <property type="component" value="Chromosome 3"/>
</dbReference>
<dbReference type="Gene3D" id="3.10.450.50">
    <property type="match status" value="1"/>
</dbReference>
<gene>
    <name evidence="13" type="ORF">CLUP02_05925</name>
</gene>
<dbReference type="GO" id="GO:0042272">
    <property type="term" value="C:nuclear RNA export factor complex"/>
    <property type="evidence" value="ECO:0007669"/>
    <property type="project" value="UniProtKB-ARBA"/>
</dbReference>
<dbReference type="FunFam" id="3.10.450.50:FF:000013">
    <property type="entry name" value="mRNA export factor mex67"/>
    <property type="match status" value="1"/>
</dbReference>
<evidence type="ECO:0000313" key="14">
    <source>
        <dbReference type="Proteomes" id="UP000830671"/>
    </source>
</evidence>
<evidence type="ECO:0000256" key="4">
    <source>
        <dbReference type="ARBA" id="ARBA00022614"/>
    </source>
</evidence>
<dbReference type="InterPro" id="IPR032710">
    <property type="entry name" value="NTF2-like_dom_sf"/>
</dbReference>
<organism evidence="13 14">
    <name type="scientific">Colletotrichum lupini</name>
    <dbReference type="NCBI Taxonomy" id="145971"/>
    <lineage>
        <taxon>Eukaryota</taxon>
        <taxon>Fungi</taxon>
        <taxon>Dikarya</taxon>
        <taxon>Ascomycota</taxon>
        <taxon>Pezizomycotina</taxon>
        <taxon>Sordariomycetes</taxon>
        <taxon>Hypocreomycetidae</taxon>
        <taxon>Glomerellales</taxon>
        <taxon>Glomerellaceae</taxon>
        <taxon>Colletotrichum</taxon>
        <taxon>Colletotrichum acutatum species complex</taxon>
    </lineage>
</organism>
<evidence type="ECO:0000256" key="6">
    <source>
        <dbReference type="ARBA" id="ARBA00022816"/>
    </source>
</evidence>
<dbReference type="FunFam" id="1.10.8.10:FF:000018">
    <property type="entry name" value="Nuclear RNA export factor 1"/>
    <property type="match status" value="1"/>
</dbReference>
<dbReference type="CDD" id="cd14342">
    <property type="entry name" value="UBA_TAP-C"/>
    <property type="match status" value="1"/>
</dbReference>
<dbReference type="InterPro" id="IPR009060">
    <property type="entry name" value="UBA-like_sf"/>
</dbReference>
<comment type="function">
    <text evidence="8">Involved in the export of mRNA from the nucleus to the cytoplasm.</text>
</comment>
<evidence type="ECO:0000256" key="2">
    <source>
        <dbReference type="ARBA" id="ARBA00009285"/>
    </source>
</evidence>
<dbReference type="PANTHER" id="PTHR10662">
    <property type="entry name" value="NUCLEAR RNA EXPORT FACTOR"/>
    <property type="match status" value="1"/>
</dbReference>
<comment type="subcellular location">
    <subcellularLocation>
        <location evidence="1">Nucleus</location>
    </subcellularLocation>
</comment>
<accession>A0A9Q8SN57</accession>
<dbReference type="Pfam" id="PF03943">
    <property type="entry name" value="TAP_C"/>
    <property type="match status" value="1"/>
</dbReference>
<evidence type="ECO:0000256" key="7">
    <source>
        <dbReference type="ARBA" id="ARBA00023242"/>
    </source>
</evidence>
<feature type="domain" description="TAP-C" evidence="12">
    <location>
        <begin position="730"/>
        <end position="783"/>
    </location>
</feature>
<evidence type="ECO:0000256" key="5">
    <source>
        <dbReference type="ARBA" id="ARBA00022737"/>
    </source>
</evidence>
<dbReference type="SUPFAM" id="SSF54427">
    <property type="entry name" value="NTF2-like"/>
    <property type="match status" value="1"/>
</dbReference>
<keyword evidence="7" id="KW-0539">Nucleus</keyword>
<dbReference type="Gene3D" id="1.10.8.10">
    <property type="entry name" value="DNA helicase RuvA subunit, C-terminal domain"/>
    <property type="match status" value="1"/>
</dbReference>
<feature type="domain" description="NTF2" evidence="11">
    <location>
        <begin position="532"/>
        <end position="705"/>
    </location>
</feature>
<dbReference type="InterPro" id="IPR001611">
    <property type="entry name" value="Leu-rich_rpt"/>
</dbReference>
<evidence type="ECO:0000313" key="13">
    <source>
        <dbReference type="EMBL" id="UQC80442.1"/>
    </source>
</evidence>
<evidence type="ECO:0000256" key="3">
    <source>
        <dbReference type="ARBA" id="ARBA00022448"/>
    </source>
</evidence>
<dbReference type="Pfam" id="PF24048">
    <property type="entry name" value="LRR_NXF1-5"/>
    <property type="match status" value="1"/>
</dbReference>
<dbReference type="GO" id="GO:0003723">
    <property type="term" value="F:RNA binding"/>
    <property type="evidence" value="ECO:0007669"/>
    <property type="project" value="TreeGrafter"/>
</dbReference>
<dbReference type="RefSeq" id="XP_049142073.1">
    <property type="nucleotide sequence ID" value="XM_049284930.1"/>
</dbReference>
<dbReference type="InterPro" id="IPR057125">
    <property type="entry name" value="NXF1/2/3/5-like_LRR"/>
</dbReference>
<dbReference type="Gene3D" id="3.80.10.10">
    <property type="entry name" value="Ribonuclease Inhibitor"/>
    <property type="match status" value="1"/>
</dbReference>
<name>A0A9Q8SN57_9PEZI</name>
<feature type="compositionally biased region" description="Polar residues" evidence="10">
    <location>
        <begin position="183"/>
        <end position="211"/>
    </location>
</feature>
<sequence length="783" mass="86130">MYLVEEVCSGADPNVTALRDRRISSLLSPDPHRRLSYILLCRGLKAIPILHTLFTAAHESAPWPIRPLSSEAVRDTAKHNRLSLDTNSEKPLRIRQALFDFSGSALSSRSRSNLHLIRCTTPKMAPPRAPRGTPSGPAREGRNSTLGAKTSRGGGIQKRKGGRTQTDRDGDLDMGSGAGASSTRRSNNVNRGPSDDSNNSRPQRSARSNGPPTKPGSKVHQAIARHLDTGDGNDLVSRRKGQGPGLVWLSVKGLKESKAASNNDGGLRDLIMFLERKATTLSGRNKTVHIKKSSLKGDLVSVAASKEDAEEILKVNSFTFAGTQLEITDSDGSMAKANEASAAAQETKQKLQGIMSLRYDMENKLLRLDALNKDEGLIQMGMLESKDRAEKLFKVMMRICDELFKTAQEKIDAIHSISLANNNIDTVAQVEEMADTFPDLKNLDLSGNQIDNIAGLSRWRSKLKKLETLYLTGNPIPIADPKVVLELLHFFPKLQVLNGEQLTPERIAELKAAGRPKPIPQRGPDFRDANGIGEAFLLEFFLGFDTDRTALLAKYYDDNSQFSLAVDTRAIRDENQPQPMPWSSYIKQSRNLMKITTPAARAARLITGREAIWNLWNDLPKTQHPDIKTDISKYIMDCHLLPGLADPSGQTQSGVDGMIISVHGQFEECDKAGKTGLRSFSRTFVLGPGRPNTNPIRVVSDMISLRAFNPLPNVFVAEAQAPAPSAQEQEQRQAMIVELSKQTTMTPTYSEMCLSDVAWDFTRALAVFHEKKSQLPPDAFASV</sequence>
<keyword evidence="5" id="KW-0677">Repeat</keyword>
<dbReference type="InterPro" id="IPR005637">
    <property type="entry name" value="TAP_C_dom"/>
</dbReference>
<evidence type="ECO:0000256" key="8">
    <source>
        <dbReference type="ARBA" id="ARBA00055253"/>
    </source>
</evidence>
<evidence type="ECO:0000256" key="1">
    <source>
        <dbReference type="ARBA" id="ARBA00004123"/>
    </source>
</evidence>
<dbReference type="Pfam" id="PF22602">
    <property type="entry name" value="NXF_NTF2"/>
    <property type="match status" value="1"/>
</dbReference>
<dbReference type="SUPFAM" id="SSF46934">
    <property type="entry name" value="UBA-like"/>
    <property type="match status" value="1"/>
</dbReference>
<dbReference type="EMBL" id="CP019475">
    <property type="protein sequence ID" value="UQC80442.1"/>
    <property type="molecule type" value="Genomic_DNA"/>
</dbReference>
<keyword evidence="3" id="KW-0813">Transport</keyword>
<dbReference type="InterPro" id="IPR030217">
    <property type="entry name" value="NXF_fam"/>
</dbReference>
<evidence type="ECO:0000259" key="11">
    <source>
        <dbReference type="PROSITE" id="PS50177"/>
    </source>
</evidence>
<keyword evidence="6" id="KW-0509">mRNA transport</keyword>
<dbReference type="PROSITE" id="PS51450">
    <property type="entry name" value="LRR"/>
    <property type="match status" value="1"/>
</dbReference>